<dbReference type="Proteomes" id="UP000639338">
    <property type="component" value="Unassembled WGS sequence"/>
</dbReference>
<keyword evidence="4" id="KW-1185">Reference proteome</keyword>
<keyword evidence="2" id="KW-0472">Membrane</keyword>
<sequence>MLNCTDLECILHHPHTYSHSNQPDNSNSISSATDDIREGPPSHQNNTDPPVETVYMICVVVVAMALVGVVIVLLAVTISKLRKREDHGNDDVNVEQPSVVHSTKNDCKLPPTPPVSPTTPSMLPLTTTTTTTTVTQQTINDIRNNGIVNAGATINTTEFTNGNIDETNHFVNDNADQFVWQFPPPYPPSTPPPQYTLYNDQDTLVHGLQTDRQGFAKGMKKTIGGRWRRLTKKKESDTCGIPPELKGQLKTIYVY</sequence>
<reference evidence="3 4" key="1">
    <citation type="submission" date="2020-08" db="EMBL/GenBank/DDBJ databases">
        <title>Aphidius gifuensis genome sequencing and assembly.</title>
        <authorList>
            <person name="Du Z."/>
        </authorList>
    </citation>
    <scope>NUCLEOTIDE SEQUENCE [LARGE SCALE GENOMIC DNA]</scope>
    <source>
        <strain evidence="3">YNYX2018</strain>
        <tissue evidence="3">Adults</tissue>
    </source>
</reference>
<protein>
    <submittedName>
        <fullName evidence="3">Uncharacterized protein</fullName>
    </submittedName>
</protein>
<organism evidence="3 4">
    <name type="scientific">Aphidius gifuensis</name>
    <name type="common">Parasitoid wasp</name>
    <dbReference type="NCBI Taxonomy" id="684658"/>
    <lineage>
        <taxon>Eukaryota</taxon>
        <taxon>Metazoa</taxon>
        <taxon>Ecdysozoa</taxon>
        <taxon>Arthropoda</taxon>
        <taxon>Hexapoda</taxon>
        <taxon>Insecta</taxon>
        <taxon>Pterygota</taxon>
        <taxon>Neoptera</taxon>
        <taxon>Endopterygota</taxon>
        <taxon>Hymenoptera</taxon>
        <taxon>Apocrita</taxon>
        <taxon>Ichneumonoidea</taxon>
        <taxon>Braconidae</taxon>
        <taxon>Aphidiinae</taxon>
        <taxon>Aphidius</taxon>
    </lineage>
</organism>
<accession>A0A834Y268</accession>
<proteinExistence type="predicted"/>
<evidence type="ECO:0000313" key="3">
    <source>
        <dbReference type="EMBL" id="KAF7995679.1"/>
    </source>
</evidence>
<dbReference type="AlphaFoldDB" id="A0A834Y268"/>
<feature type="region of interest" description="Disordered" evidence="1">
    <location>
        <begin position="85"/>
        <end position="126"/>
    </location>
</feature>
<feature type="transmembrane region" description="Helical" evidence="2">
    <location>
        <begin position="54"/>
        <end position="76"/>
    </location>
</feature>
<evidence type="ECO:0000313" key="4">
    <source>
        <dbReference type="Proteomes" id="UP000639338"/>
    </source>
</evidence>
<name>A0A834Y268_APHGI</name>
<comment type="caution">
    <text evidence="3">The sequence shown here is derived from an EMBL/GenBank/DDBJ whole genome shotgun (WGS) entry which is preliminary data.</text>
</comment>
<dbReference type="OrthoDB" id="6621161at2759"/>
<evidence type="ECO:0000256" key="2">
    <source>
        <dbReference type="SAM" id="Phobius"/>
    </source>
</evidence>
<keyword evidence="2" id="KW-1133">Transmembrane helix</keyword>
<evidence type="ECO:0000256" key="1">
    <source>
        <dbReference type="SAM" id="MobiDB-lite"/>
    </source>
</evidence>
<keyword evidence="2" id="KW-0812">Transmembrane</keyword>
<gene>
    <name evidence="3" type="ORF">HCN44_006786</name>
</gene>
<dbReference type="EMBL" id="JACMRX010000002">
    <property type="protein sequence ID" value="KAF7995679.1"/>
    <property type="molecule type" value="Genomic_DNA"/>
</dbReference>
<feature type="compositionally biased region" description="Polar residues" evidence="1">
    <location>
        <begin position="17"/>
        <end position="33"/>
    </location>
</feature>
<feature type="region of interest" description="Disordered" evidence="1">
    <location>
        <begin position="15"/>
        <end position="49"/>
    </location>
</feature>